<keyword evidence="2" id="KW-1185">Reference proteome</keyword>
<proteinExistence type="predicted"/>
<dbReference type="RefSeq" id="WP_176808252.1">
    <property type="nucleotide sequence ID" value="NZ_CP055302.1"/>
</dbReference>
<dbReference type="AlphaFoldDB" id="A0A7H8UV51"/>
<protein>
    <submittedName>
        <fullName evidence="1">Uncharacterized protein</fullName>
    </submittedName>
</protein>
<gene>
    <name evidence="1" type="ORF">HV559_07910</name>
</gene>
<evidence type="ECO:0000313" key="1">
    <source>
        <dbReference type="EMBL" id="QLB40800.1"/>
    </source>
</evidence>
<reference evidence="1 2" key="1">
    <citation type="submission" date="2020-06" db="EMBL/GenBank/DDBJ databases">
        <title>Mannheimia pernigra sp. nov. isolated from bovine respiratory tract.</title>
        <authorList>
            <person name="Kuhnert P."/>
            <person name="Akarsu-Egger H."/>
        </authorList>
    </citation>
    <scope>NUCLEOTIDE SEQUENCE [LARGE SCALE GENOMIC DNA]</scope>
    <source>
        <strain evidence="1 2">BNO311</strain>
    </source>
</reference>
<organism evidence="1 2">
    <name type="scientific">Mannheimia pernigra</name>
    <dbReference type="NCBI Taxonomy" id="111844"/>
    <lineage>
        <taxon>Bacteria</taxon>
        <taxon>Pseudomonadati</taxon>
        <taxon>Pseudomonadota</taxon>
        <taxon>Gammaproteobacteria</taxon>
        <taxon>Pasteurellales</taxon>
        <taxon>Pasteurellaceae</taxon>
        <taxon>Mannheimia</taxon>
    </lineage>
</organism>
<accession>A0A7H8UV51</accession>
<dbReference type="EMBL" id="CP055306">
    <property type="protein sequence ID" value="QLB40800.1"/>
    <property type="molecule type" value="Genomic_DNA"/>
</dbReference>
<dbReference type="Proteomes" id="UP000509660">
    <property type="component" value="Chromosome"/>
</dbReference>
<sequence length="115" mass="12668">MSSVANWSYTARATIWQSQGKNDDGIQTFSEPIIIDCDYGVNAKMARFEIGREQSVKNVIWTEFADANLGDYVLIGESSSVDPLAVGADEIIHIQRFADTFGRKRDDYALLTGGG</sequence>
<evidence type="ECO:0000313" key="2">
    <source>
        <dbReference type="Proteomes" id="UP000509660"/>
    </source>
</evidence>
<name>A0A7H8UV51_9PAST</name>